<dbReference type="GO" id="GO:0003677">
    <property type="term" value="F:DNA binding"/>
    <property type="evidence" value="ECO:0007669"/>
    <property type="project" value="UniProtKB-KW"/>
</dbReference>
<keyword evidence="4" id="KW-0539">Nucleus</keyword>
<keyword evidence="2" id="KW-0238">DNA-binding</keyword>
<protein>
    <recommendedName>
        <fullName evidence="6">NAC domain-containing protein</fullName>
    </recommendedName>
</protein>
<keyword evidence="1" id="KW-0805">Transcription regulation</keyword>
<dbReference type="GO" id="GO:0005634">
    <property type="term" value="C:nucleus"/>
    <property type="evidence" value="ECO:0007669"/>
    <property type="project" value="UniProtKB-ARBA"/>
</dbReference>
<reference evidence="7" key="1">
    <citation type="submission" date="2022-12" db="EMBL/GenBank/DDBJ databases">
        <title>Draft genome assemblies for two species of Escallonia (Escalloniales).</title>
        <authorList>
            <person name="Chanderbali A."/>
            <person name="Dervinis C."/>
            <person name="Anghel I."/>
            <person name="Soltis D."/>
            <person name="Soltis P."/>
            <person name="Zapata F."/>
        </authorList>
    </citation>
    <scope>NUCLEOTIDE SEQUENCE</scope>
    <source>
        <strain evidence="7">UCBG64.0493</strain>
        <tissue evidence="7">Leaf</tissue>
    </source>
</reference>
<dbReference type="Proteomes" id="UP001188597">
    <property type="component" value="Unassembled WGS sequence"/>
</dbReference>
<name>A0AA88WWZ0_9ASTE</name>
<feature type="compositionally biased region" description="Polar residues" evidence="5">
    <location>
        <begin position="240"/>
        <end position="267"/>
    </location>
</feature>
<dbReference type="EMBL" id="JAVXUP010000177">
    <property type="protein sequence ID" value="KAK3035332.1"/>
    <property type="molecule type" value="Genomic_DNA"/>
</dbReference>
<sequence>MMRWELSTHKAKISAARANMICLNFPQPSTHIPSTTADRKRPGFSRHAIIYVNLVNILNRRCWIRDSIYAEMMCPPSLVFPPADIGLWTEEELFKSLRKIIDGSPLPGNVITDVNPYQYKPSHLPEGKKDSKNGFWKVKGKACEIFTNSTITGWRTTLEFYEGQAPHGRRTDWLIQEYGITYKGVGNNSKPKDSKSLCRIFHSDQQGSNHEMPSQYGKADTAKKNQADSIFASVPKADSSAGQGSLRQSLVGTSSDKNRHLTTTNEY</sequence>
<evidence type="ECO:0000256" key="3">
    <source>
        <dbReference type="ARBA" id="ARBA00023163"/>
    </source>
</evidence>
<evidence type="ECO:0000256" key="5">
    <source>
        <dbReference type="SAM" id="MobiDB-lite"/>
    </source>
</evidence>
<feature type="region of interest" description="Disordered" evidence="5">
    <location>
        <begin position="204"/>
        <end position="267"/>
    </location>
</feature>
<keyword evidence="8" id="KW-1185">Reference proteome</keyword>
<accession>A0AA88WWZ0</accession>
<evidence type="ECO:0000259" key="6">
    <source>
        <dbReference type="PROSITE" id="PS51005"/>
    </source>
</evidence>
<dbReference type="PROSITE" id="PS51005">
    <property type="entry name" value="NAC"/>
    <property type="match status" value="1"/>
</dbReference>
<dbReference type="PANTHER" id="PTHR31744">
    <property type="entry name" value="PROTEIN CUP-SHAPED COTYLEDON 2-RELATED"/>
    <property type="match status" value="1"/>
</dbReference>
<dbReference type="GO" id="GO:0006355">
    <property type="term" value="P:regulation of DNA-templated transcription"/>
    <property type="evidence" value="ECO:0007669"/>
    <property type="project" value="InterPro"/>
</dbReference>
<organism evidence="7 8">
    <name type="scientific">Escallonia herrerae</name>
    <dbReference type="NCBI Taxonomy" id="1293975"/>
    <lineage>
        <taxon>Eukaryota</taxon>
        <taxon>Viridiplantae</taxon>
        <taxon>Streptophyta</taxon>
        <taxon>Embryophyta</taxon>
        <taxon>Tracheophyta</taxon>
        <taxon>Spermatophyta</taxon>
        <taxon>Magnoliopsida</taxon>
        <taxon>eudicotyledons</taxon>
        <taxon>Gunneridae</taxon>
        <taxon>Pentapetalae</taxon>
        <taxon>asterids</taxon>
        <taxon>campanulids</taxon>
        <taxon>Escalloniales</taxon>
        <taxon>Escalloniaceae</taxon>
        <taxon>Escallonia</taxon>
    </lineage>
</organism>
<dbReference type="InterPro" id="IPR003441">
    <property type="entry name" value="NAC-dom"/>
</dbReference>
<dbReference type="Pfam" id="PF02365">
    <property type="entry name" value="NAM"/>
    <property type="match status" value="1"/>
</dbReference>
<evidence type="ECO:0000256" key="4">
    <source>
        <dbReference type="ARBA" id="ARBA00023242"/>
    </source>
</evidence>
<gene>
    <name evidence="7" type="ORF">RJ639_034040</name>
</gene>
<evidence type="ECO:0000313" key="7">
    <source>
        <dbReference type="EMBL" id="KAK3035332.1"/>
    </source>
</evidence>
<proteinExistence type="predicted"/>
<dbReference type="AlphaFoldDB" id="A0AA88WWZ0"/>
<comment type="caution">
    <text evidence="7">The sequence shown here is derived from an EMBL/GenBank/DDBJ whole genome shotgun (WGS) entry which is preliminary data.</text>
</comment>
<dbReference type="InterPro" id="IPR036093">
    <property type="entry name" value="NAC_dom_sf"/>
</dbReference>
<evidence type="ECO:0000256" key="1">
    <source>
        <dbReference type="ARBA" id="ARBA00023015"/>
    </source>
</evidence>
<evidence type="ECO:0000313" key="8">
    <source>
        <dbReference type="Proteomes" id="UP001188597"/>
    </source>
</evidence>
<evidence type="ECO:0000256" key="2">
    <source>
        <dbReference type="ARBA" id="ARBA00023125"/>
    </source>
</evidence>
<dbReference type="SUPFAM" id="SSF101941">
    <property type="entry name" value="NAC domain"/>
    <property type="match status" value="1"/>
</dbReference>
<feature type="domain" description="NAC" evidence="6">
    <location>
        <begin position="40"/>
        <end position="203"/>
    </location>
</feature>
<keyword evidence="3" id="KW-0804">Transcription</keyword>
<dbReference type="Gene3D" id="2.170.150.80">
    <property type="entry name" value="NAC domain"/>
    <property type="match status" value="1"/>
</dbReference>
<dbReference type="PANTHER" id="PTHR31744:SF92">
    <property type="entry name" value="NAC DOMAIN-CONTAINING PROTEIN 87"/>
    <property type="match status" value="1"/>
</dbReference>